<dbReference type="InterPro" id="IPR003368">
    <property type="entry name" value="POMP_repeat"/>
</dbReference>
<feature type="transmembrane region" description="Helical" evidence="9">
    <location>
        <begin position="2069"/>
        <end position="2092"/>
    </location>
</feature>
<evidence type="ECO:0000256" key="10">
    <source>
        <dbReference type="SAM" id="SignalP"/>
    </source>
</evidence>
<dbReference type="eggNOG" id="ENOG502R98V">
    <property type="taxonomic scope" value="Eukaryota"/>
</dbReference>
<comment type="subcellular location">
    <subcellularLocation>
        <location evidence="1">Cell envelope</location>
    </subcellularLocation>
    <subcellularLocation>
        <location evidence="2">Cell outer membrane</location>
    </subcellularLocation>
    <subcellularLocation>
        <location evidence="3">Secreted</location>
    </subcellularLocation>
</comment>
<dbReference type="SUPFAM" id="SSF51126">
    <property type="entry name" value="Pectin lyase-like"/>
    <property type="match status" value="2"/>
</dbReference>
<dbReference type="EMBL" id="GG662547">
    <property type="protein sequence ID" value="EAS02157.2"/>
    <property type="molecule type" value="Genomic_DNA"/>
</dbReference>
<dbReference type="PANTHER" id="PTHR11319">
    <property type="entry name" value="G PROTEIN-COUPLED RECEPTOR-RELATED"/>
    <property type="match status" value="1"/>
</dbReference>
<evidence type="ECO:0000256" key="3">
    <source>
        <dbReference type="ARBA" id="ARBA00004613"/>
    </source>
</evidence>
<accession>I7MLI4</accession>
<evidence type="ECO:0000256" key="5">
    <source>
        <dbReference type="ARBA" id="ARBA00022729"/>
    </source>
</evidence>
<feature type="region of interest" description="Disordered" evidence="8">
    <location>
        <begin position="2561"/>
        <end position="2582"/>
    </location>
</feature>
<keyword evidence="6 9" id="KW-0472">Membrane</keyword>
<keyword evidence="12" id="KW-1185">Reference proteome</keyword>
<dbReference type="InterPro" id="IPR006626">
    <property type="entry name" value="PbH1"/>
</dbReference>
<evidence type="ECO:0000256" key="2">
    <source>
        <dbReference type="ARBA" id="ARBA00004442"/>
    </source>
</evidence>
<dbReference type="GeneID" id="7831605"/>
<evidence type="ECO:0000313" key="12">
    <source>
        <dbReference type="Proteomes" id="UP000009168"/>
    </source>
</evidence>
<dbReference type="InParanoid" id="I7MLI4"/>
<proteinExistence type="predicted"/>
<feature type="chain" id="PRO_5003712785" evidence="10">
    <location>
        <begin position="21"/>
        <end position="2582"/>
    </location>
</feature>
<sequence>MSLISGVLLLLITFICSTFQQNPTIPGCFKSTNDSSGQEICQLCQNKMYPPPLPTQFSTQLQNICKTQLNGSQIQKKVYITNELNACRSNLNPSTNPQCQKHPQLQVCACSNYQTACGGQMDGSINKPYDNLFEALLIEEQAAQNSFDINIQFFFINQNKFDPYLHEVIINEYLPDRKCIGTSFYVDETIPLHFFARKNAILSFSPLFCDDQPYCYKQTDKITLSFKKFAFHISTFGQINLSNIIIEGKDAIQEFLISNCTYQRGLECCINNGGTITENDEAFVTKNQSDRLGLFAFGLSTCTPLVSFVNTPNYPSSVFGTQQIPTIQSSSDFRLENNKYQNRQFGLFNVEFNLAGSDAQNTPNLPQVIFTNVEIRNIHILPGIYTIVNSQVTNYGFNTIRSIINIYFSAQIQIIGTIFQKNYLSDGFLTNLFDYNGDYTSLNPSQSPNQQDCTQKIPCASILIQDSVFSDFNDLMWYIGNDVDQQSLLQSTSRSLYPYSILLVGYQGQLKIQGSNFQNALPCMSTDYLFCPKLNTMQDYVEQDSQKKLWFPGYSYQLFEYSQMMNSHIILVDFLGKLDVQTSTFQNNTSWGAPAISIRDITYTGYKPSNTLRSKKEIYFYKNNFINNVGIFYGSAIRIVRYSYDYQENFCGPILFDTNKFTQNLGCRSNYGTVNIHCLFGSTAQIQQGITKMQDLQLDQVGGSDFKTFAKQGVQSPSASNYNYITVPSMKNQLPHEIIFTGNIFQNNMAQLSNCIYVLGSLSIQITQNQFLSNGVLHTDLYFLMRNTNYNLLMNTIAGSILYQTLNQGFIIDDGTKFLKETTSIFLDLCDKITLTNNNFFSNWGINTGDGYIGSSINIFRTVSFHGFVIQGNSFKNHTGIPFDILRQNIASKLSNNKHTTSIISLNVLSFAQYMGTFNIEVDILQNTFQFNTYYFDYNYIVQQSPKNLKYQSYIIPYPEINKVQLIKFYYNFDVSGSGPNAQDPQNQISADYIVNINQNTFTNNVNLNGLCMIHLIGGDQITFQKNIYTYNDNDYPNASSSIKYGLQGQICTTDKLGILGKTNSYNQIQISSSTFSNNKGKIITHLSSVSLLSSKDLTFNINSSSESLVDIITVTNSLNPTVLTTVTGTGNIGMTHGIINIMDSQYINIVGSTFSQNKANSVNAITILDSHDIQIQGSSFLSNSFNETLINPYLGLKPTGQYFSTQILANSSNVIISDCKFQNNNATHGGAIFLSSFSTITVQRGQCISNQAFTAGCFYIQKNSNMNTQNVLLQSNSAQLAGGAVAAFDQSQYTDQSDNQQTPPQSQFIENNSENGGAIYSQTSTIAVYYTQIIQNKAQILGSGVSLYISTFTAENILVKQNFCQGSASISMMESIATINESTFQDNESTSQTYGIRSDRSKLTITLCSFSQGIINTSDLYYINGGYINLSEGQATISNTNFTKGAGFLGGAIYSGFDTVLTLNSCFFEENSSLNIGGSIYSFISSQVNVNQCKFDKSSSLLSGSDIYGDGTNQINILETVFGNITGTSVYGLSVNLLSIYNSTFQNQETPVVFDEIVIETRGAQCELCNQVKIDGFTYFKFLKAQKGSGFYIDNTYKTYPTQVIIRNTLFFKNQAYQGAGAYMSGNITSVIENVIFDSNYAYQPKGNTYLNRTSGKGGGLVYDCSRINPSCTILFKNGTFVNNTATMQGGGFQWNDRIFDINSVFTFSNNKALYGADIASYAVCIIKVTTLNDQYPDSLCYNKEVDKGTEIVTRFSVDNIASGQNVDNANYFYNTTVLQFMAFALVDHLNLRIKSDDYSKITILPVAKLTSDDTGWNSIFVQNNECFAQQGFFNLKQLILATVPGSIIELSAVTNGIPYRLDRQTMRRRNLQSGQTIFEIQGDEEHQNNQIESQNPQENRNYKYLKEDRFLASSIFVQKDQTQITQTSDATIQVQLRQCVRGEIMMSDYTCYLCPAYKFSLLDTKDIQIGGSCSKCDNIKSICIGGYYIAPKAEYWRLDSYKSTFYECPKQGACLGYKDNTFSQQKTEDFIGYCKEGHMGNLCDSCISGWAMYQNQYCVPCNNNITYWIRVGFTIIIAFAQIVMAVRSTLLQNQQPLQKNAILMKMIMNFVQSVFIFTSFGIKLPSLVSSGLSQTNQILAAPLQVFNFECIYTYSLFVDHGIRSYFAQTIIVSLIPIIFSFLAVLYWCLAYYAEYGREAFVDQFYKREIANKLTVSIIIMLFTLLPQILNLTLQAYKCVNLSDDSNPIYYLKADYDIVCWESQHWYFIIFVAGPSLIIWGIVCPMQLFHFFHEKKERLFEKEYIEAYGFLLRGYTKKSISNEFIIFYRKLILIVIGIYVDFSSQTQVLLAFGVLVISLTYHNSKQPYQDVIFNNLETKSLLCQSIILISLLYIASTADYGAQLLFLLILFISYSFYVGNAVYYYLKETILNVFQGFYNNVALYNLIKMLAEKTKIKLLQKLQIIFKEKFLPLDYDHQKEINRMFSYLEQNSNLMDENFAKRDEFIHLKRESKLKYIFKQKAKEQREIKKKIEKQKKIEKKKEKQAKKSILVDQKSQLEQQSKLQKSPLGVTIEMESIKHN</sequence>
<feature type="transmembrane region" description="Helical" evidence="9">
    <location>
        <begin position="2104"/>
        <end position="2124"/>
    </location>
</feature>
<feature type="signal peptide" evidence="10">
    <location>
        <begin position="1"/>
        <end position="20"/>
    </location>
</feature>
<feature type="transmembrane region" description="Helical" evidence="9">
    <location>
        <begin position="2215"/>
        <end position="2238"/>
    </location>
</feature>
<reference evidence="12" key="1">
    <citation type="journal article" date="2006" name="PLoS Biol.">
        <title>Macronuclear genome sequence of the ciliate Tetrahymena thermophila, a model eukaryote.</title>
        <authorList>
            <person name="Eisen J.A."/>
            <person name="Coyne R.S."/>
            <person name="Wu M."/>
            <person name="Wu D."/>
            <person name="Thiagarajan M."/>
            <person name="Wortman J.R."/>
            <person name="Badger J.H."/>
            <person name="Ren Q."/>
            <person name="Amedeo P."/>
            <person name="Jones K.M."/>
            <person name="Tallon L.J."/>
            <person name="Delcher A.L."/>
            <person name="Salzberg S.L."/>
            <person name="Silva J.C."/>
            <person name="Haas B.J."/>
            <person name="Majoros W.H."/>
            <person name="Farzad M."/>
            <person name="Carlton J.M."/>
            <person name="Smith R.K. Jr."/>
            <person name="Garg J."/>
            <person name="Pearlman R.E."/>
            <person name="Karrer K.M."/>
            <person name="Sun L."/>
            <person name="Manning G."/>
            <person name="Elde N.C."/>
            <person name="Turkewitz A.P."/>
            <person name="Asai D.J."/>
            <person name="Wilkes D.E."/>
            <person name="Wang Y."/>
            <person name="Cai H."/>
            <person name="Collins K."/>
            <person name="Stewart B.A."/>
            <person name="Lee S.R."/>
            <person name="Wilamowska K."/>
            <person name="Weinberg Z."/>
            <person name="Ruzzo W.L."/>
            <person name="Wloga D."/>
            <person name="Gaertig J."/>
            <person name="Frankel J."/>
            <person name="Tsao C.-C."/>
            <person name="Gorovsky M.A."/>
            <person name="Keeling P.J."/>
            <person name="Waller R.F."/>
            <person name="Patron N.J."/>
            <person name="Cherry J.M."/>
            <person name="Stover N.A."/>
            <person name="Krieger C.J."/>
            <person name="del Toro C."/>
            <person name="Ryder H.F."/>
            <person name="Williamson S.C."/>
            <person name="Barbeau R.A."/>
            <person name="Hamilton E.P."/>
            <person name="Orias E."/>
        </authorList>
    </citation>
    <scope>NUCLEOTIDE SEQUENCE [LARGE SCALE GENOMIC DNA]</scope>
    <source>
        <strain evidence="12">SB210</strain>
    </source>
</reference>
<feature type="transmembrane region" description="Helical" evidence="9">
    <location>
        <begin position="2405"/>
        <end position="2427"/>
    </location>
</feature>
<protein>
    <submittedName>
        <fullName evidence="11">Transmembrane protein, putative</fullName>
    </submittedName>
</protein>
<dbReference type="InterPro" id="IPR011050">
    <property type="entry name" value="Pectin_lyase_fold/virulence"/>
</dbReference>
<organism evidence="11 12">
    <name type="scientific">Tetrahymena thermophila (strain SB210)</name>
    <dbReference type="NCBI Taxonomy" id="312017"/>
    <lineage>
        <taxon>Eukaryota</taxon>
        <taxon>Sar</taxon>
        <taxon>Alveolata</taxon>
        <taxon>Ciliophora</taxon>
        <taxon>Intramacronucleata</taxon>
        <taxon>Oligohymenophorea</taxon>
        <taxon>Hymenostomatida</taxon>
        <taxon>Tetrahymenina</taxon>
        <taxon>Tetrahymenidae</taxon>
        <taxon>Tetrahymena</taxon>
    </lineage>
</organism>
<evidence type="ECO:0000256" key="8">
    <source>
        <dbReference type="SAM" id="MobiDB-lite"/>
    </source>
</evidence>
<dbReference type="GO" id="GO:0005576">
    <property type="term" value="C:extracellular region"/>
    <property type="evidence" value="ECO:0007669"/>
    <property type="project" value="UniProtKB-SubCell"/>
</dbReference>
<evidence type="ECO:0000256" key="6">
    <source>
        <dbReference type="ARBA" id="ARBA00023136"/>
    </source>
</evidence>
<gene>
    <name evidence="11" type="ORF">TTHERM_00558390</name>
</gene>
<evidence type="ECO:0000256" key="4">
    <source>
        <dbReference type="ARBA" id="ARBA00022525"/>
    </source>
</evidence>
<dbReference type="SMART" id="SM00710">
    <property type="entry name" value="PbH1"/>
    <property type="match status" value="8"/>
</dbReference>
<evidence type="ECO:0000256" key="9">
    <source>
        <dbReference type="SAM" id="Phobius"/>
    </source>
</evidence>
<feature type="transmembrane region" description="Helical" evidence="9">
    <location>
        <begin position="2382"/>
        <end position="2399"/>
    </location>
</feature>
<feature type="transmembrane region" description="Helical" evidence="9">
    <location>
        <begin position="2347"/>
        <end position="2362"/>
    </location>
</feature>
<keyword evidence="9 11" id="KW-0812">Transmembrane</keyword>
<dbReference type="NCBIfam" id="TIGR01376">
    <property type="entry name" value="POMP_repeat"/>
    <property type="match status" value="1"/>
</dbReference>
<dbReference type="KEGG" id="tet:TTHERM_00558390"/>
<feature type="transmembrane region" description="Helical" evidence="9">
    <location>
        <begin position="2267"/>
        <end position="2293"/>
    </location>
</feature>
<keyword evidence="5 10" id="KW-0732">Signal</keyword>
<keyword evidence="7" id="KW-0998">Cell outer membrane</keyword>
<dbReference type="RefSeq" id="XP_001022402.2">
    <property type="nucleotide sequence ID" value="XM_001022402.2"/>
</dbReference>
<keyword evidence="9" id="KW-1133">Transmembrane helix</keyword>
<dbReference type="PANTHER" id="PTHR11319:SF35">
    <property type="entry name" value="OUTER MEMBRANE PROTEIN PMPC-RELATED"/>
    <property type="match status" value="1"/>
</dbReference>
<evidence type="ECO:0000313" key="11">
    <source>
        <dbReference type="EMBL" id="EAS02157.2"/>
    </source>
</evidence>
<evidence type="ECO:0000256" key="7">
    <source>
        <dbReference type="ARBA" id="ARBA00023237"/>
    </source>
</evidence>
<name>I7MLI4_TETTS</name>
<feature type="region of interest" description="Disordered" evidence="8">
    <location>
        <begin position="1293"/>
        <end position="1315"/>
    </location>
</feature>
<evidence type="ECO:0000256" key="1">
    <source>
        <dbReference type="ARBA" id="ARBA00004196"/>
    </source>
</evidence>
<dbReference type="OrthoDB" id="293546at2759"/>
<feature type="compositionally biased region" description="Low complexity" evidence="8">
    <location>
        <begin position="2561"/>
        <end position="2570"/>
    </location>
</feature>
<dbReference type="Proteomes" id="UP000009168">
    <property type="component" value="Unassembled WGS sequence"/>
</dbReference>
<feature type="transmembrane region" description="Helical" evidence="9">
    <location>
        <begin position="2167"/>
        <end position="2194"/>
    </location>
</feature>
<keyword evidence="4" id="KW-0964">Secreted</keyword>